<dbReference type="SUPFAM" id="SSF46894">
    <property type="entry name" value="C-terminal effector domain of the bipartite response regulators"/>
    <property type="match status" value="1"/>
</dbReference>
<dbReference type="InterPro" id="IPR011006">
    <property type="entry name" value="CheY-like_superfamily"/>
</dbReference>
<evidence type="ECO:0000256" key="1">
    <source>
        <dbReference type="ARBA" id="ARBA00023015"/>
    </source>
</evidence>
<evidence type="ECO:0000256" key="2">
    <source>
        <dbReference type="ARBA" id="ARBA00023125"/>
    </source>
</evidence>
<gene>
    <name evidence="5" type="ORF">CR203_00105</name>
</gene>
<keyword evidence="2" id="KW-0238">DNA-binding</keyword>
<comment type="caution">
    <text evidence="5">The sequence shown here is derived from an EMBL/GenBank/DDBJ whole genome shotgun (WGS) entry which is preliminary data.</text>
</comment>
<dbReference type="EMBL" id="PDOE01000001">
    <property type="protein sequence ID" value="RKL68497.1"/>
    <property type="molecule type" value="Genomic_DNA"/>
</dbReference>
<evidence type="ECO:0000313" key="5">
    <source>
        <dbReference type="EMBL" id="RKL68497.1"/>
    </source>
</evidence>
<dbReference type="GO" id="GO:0003677">
    <property type="term" value="F:DNA binding"/>
    <property type="evidence" value="ECO:0007669"/>
    <property type="project" value="UniProtKB-KW"/>
</dbReference>
<dbReference type="CDD" id="cd06170">
    <property type="entry name" value="LuxR_C_like"/>
    <property type="match status" value="1"/>
</dbReference>
<keyword evidence="3" id="KW-0804">Transcription</keyword>
<dbReference type="SUPFAM" id="SSF52172">
    <property type="entry name" value="CheY-like"/>
    <property type="match status" value="1"/>
</dbReference>
<dbReference type="InterPro" id="IPR016032">
    <property type="entry name" value="Sig_transdc_resp-reg_C-effctor"/>
</dbReference>
<organism evidence="5 6">
    <name type="scientific">Salipaludibacillus neizhouensis</name>
    <dbReference type="NCBI Taxonomy" id="885475"/>
    <lineage>
        <taxon>Bacteria</taxon>
        <taxon>Bacillati</taxon>
        <taxon>Bacillota</taxon>
        <taxon>Bacilli</taxon>
        <taxon>Bacillales</taxon>
        <taxon>Bacillaceae</taxon>
    </lineage>
</organism>
<dbReference type="GO" id="GO:0006355">
    <property type="term" value="P:regulation of DNA-templated transcription"/>
    <property type="evidence" value="ECO:0007669"/>
    <property type="project" value="InterPro"/>
</dbReference>
<sequence>MRILVGMSHELKRYGCIQLLKDVTSIEYMVSAANTEDFIDSLQKYTFDFIVIDSSLYEETGIQAIVLQLEKQPDAKCVFLLKEPLQLVNDLFFSKVIDGIGYEKADLGELMKFFQQVLEGERISLNWNQKVRVFSEDWKPSNELTKREEEVFYMKIRGFTVKEAAEVLKISEKTVENHRRNIRKKLNIKKNSEWVQWGKKLEMI</sequence>
<dbReference type="PROSITE" id="PS50043">
    <property type="entry name" value="HTH_LUXR_2"/>
    <property type="match status" value="1"/>
</dbReference>
<reference evidence="5 6" key="1">
    <citation type="submission" date="2017-10" db="EMBL/GenBank/DDBJ databases">
        <title>Bacillus sp. nov., a halophilic bacterium isolated from a Keqin Lake.</title>
        <authorList>
            <person name="Wang H."/>
        </authorList>
    </citation>
    <scope>NUCLEOTIDE SEQUENCE [LARGE SCALE GENOMIC DNA]</scope>
    <source>
        <strain evidence="5 6">KCTC 13187</strain>
    </source>
</reference>
<dbReference type="PANTHER" id="PTHR44688">
    <property type="entry name" value="DNA-BINDING TRANSCRIPTIONAL ACTIVATOR DEVR_DOSR"/>
    <property type="match status" value="1"/>
</dbReference>
<protein>
    <recommendedName>
        <fullName evidence="4">HTH luxR-type domain-containing protein</fullName>
    </recommendedName>
</protein>
<proteinExistence type="predicted"/>
<accession>A0A3A9K7H3</accession>
<dbReference type="PRINTS" id="PR00038">
    <property type="entry name" value="HTHLUXR"/>
</dbReference>
<dbReference type="SMART" id="SM00421">
    <property type="entry name" value="HTH_LUXR"/>
    <property type="match status" value="1"/>
</dbReference>
<dbReference type="AlphaFoldDB" id="A0A3A9K7H3"/>
<evidence type="ECO:0000313" key="6">
    <source>
        <dbReference type="Proteomes" id="UP000281498"/>
    </source>
</evidence>
<dbReference type="Gene3D" id="3.40.50.2300">
    <property type="match status" value="1"/>
</dbReference>
<dbReference type="PANTHER" id="PTHR44688:SF16">
    <property type="entry name" value="DNA-BINDING TRANSCRIPTIONAL ACTIVATOR DEVR_DOSR"/>
    <property type="match status" value="1"/>
</dbReference>
<dbReference type="InterPro" id="IPR000792">
    <property type="entry name" value="Tscrpt_reg_LuxR_C"/>
</dbReference>
<feature type="domain" description="HTH luxR-type" evidence="4">
    <location>
        <begin position="137"/>
        <end position="202"/>
    </location>
</feature>
<keyword evidence="1" id="KW-0805">Transcription regulation</keyword>
<evidence type="ECO:0000256" key="3">
    <source>
        <dbReference type="ARBA" id="ARBA00023163"/>
    </source>
</evidence>
<dbReference type="RefSeq" id="WP_110936864.1">
    <property type="nucleotide sequence ID" value="NZ_KZ614146.1"/>
</dbReference>
<evidence type="ECO:0000259" key="4">
    <source>
        <dbReference type="PROSITE" id="PS50043"/>
    </source>
</evidence>
<dbReference type="Pfam" id="PF00196">
    <property type="entry name" value="GerE"/>
    <property type="match status" value="1"/>
</dbReference>
<name>A0A3A9K7H3_9BACI</name>
<dbReference type="Proteomes" id="UP000281498">
    <property type="component" value="Unassembled WGS sequence"/>
</dbReference>
<keyword evidence="6" id="KW-1185">Reference proteome</keyword>